<dbReference type="AlphaFoldDB" id="A0A194X9M9"/>
<dbReference type="Proteomes" id="UP000070700">
    <property type="component" value="Unassembled WGS sequence"/>
</dbReference>
<dbReference type="InterPro" id="IPR036864">
    <property type="entry name" value="Zn2-C6_fun-type_DNA-bd_sf"/>
</dbReference>
<reference evidence="3 4" key="1">
    <citation type="submission" date="2015-10" db="EMBL/GenBank/DDBJ databases">
        <title>Full genome of DAOMC 229536 Phialocephala scopiformis, a fungal endophyte of spruce producing the potent anti-insectan compound rugulosin.</title>
        <authorList>
            <consortium name="DOE Joint Genome Institute"/>
            <person name="Walker A.K."/>
            <person name="Frasz S.L."/>
            <person name="Seifert K.A."/>
            <person name="Miller J.D."/>
            <person name="Mondo S.J."/>
            <person name="Labutti K."/>
            <person name="Lipzen A."/>
            <person name="Dockter R."/>
            <person name="Kennedy M."/>
            <person name="Grigoriev I.V."/>
            <person name="Spatafora J.W."/>
        </authorList>
    </citation>
    <scope>NUCLEOTIDE SEQUENCE [LARGE SCALE GENOMIC DNA]</scope>
    <source>
        <strain evidence="3 4">CBS 120377</strain>
    </source>
</reference>
<keyword evidence="1" id="KW-0539">Nucleus</keyword>
<dbReference type="InParanoid" id="A0A194X9M9"/>
<evidence type="ECO:0000259" key="2">
    <source>
        <dbReference type="PROSITE" id="PS50048"/>
    </source>
</evidence>
<dbReference type="PROSITE" id="PS50048">
    <property type="entry name" value="ZN2_CY6_FUNGAL_2"/>
    <property type="match status" value="1"/>
</dbReference>
<dbReference type="SUPFAM" id="SSF57701">
    <property type="entry name" value="Zn2/Cys6 DNA-binding domain"/>
    <property type="match status" value="1"/>
</dbReference>
<dbReference type="Pfam" id="PF00172">
    <property type="entry name" value="Zn_clus"/>
    <property type="match status" value="1"/>
</dbReference>
<dbReference type="OrthoDB" id="416217at2759"/>
<proteinExistence type="predicted"/>
<dbReference type="SMART" id="SM00066">
    <property type="entry name" value="GAL4"/>
    <property type="match status" value="1"/>
</dbReference>
<dbReference type="InterPro" id="IPR001138">
    <property type="entry name" value="Zn2Cys6_DnaBD"/>
</dbReference>
<dbReference type="EMBL" id="KQ947415">
    <property type="protein sequence ID" value="KUJ16876.1"/>
    <property type="molecule type" value="Genomic_DNA"/>
</dbReference>
<accession>A0A194X9M9</accession>
<dbReference type="Gene3D" id="4.10.240.10">
    <property type="entry name" value="Zn(2)-C6 fungal-type DNA-binding domain"/>
    <property type="match status" value="1"/>
</dbReference>
<evidence type="ECO:0000256" key="1">
    <source>
        <dbReference type="ARBA" id="ARBA00023242"/>
    </source>
</evidence>
<dbReference type="KEGG" id="psco:LY89DRAFT_645879"/>
<keyword evidence="4" id="KW-1185">Reference proteome</keyword>
<dbReference type="GO" id="GO:0000981">
    <property type="term" value="F:DNA-binding transcription factor activity, RNA polymerase II-specific"/>
    <property type="evidence" value="ECO:0007669"/>
    <property type="project" value="InterPro"/>
</dbReference>
<gene>
    <name evidence="3" type="ORF">LY89DRAFT_645879</name>
</gene>
<feature type="domain" description="Zn(2)-C6 fungal-type" evidence="2">
    <location>
        <begin position="13"/>
        <end position="43"/>
    </location>
</feature>
<dbReference type="PANTHER" id="PTHR47657">
    <property type="entry name" value="STEROL REGULATORY ELEMENT-BINDING PROTEIN ECM22"/>
    <property type="match status" value="1"/>
</dbReference>
<dbReference type="GeneID" id="28821623"/>
<dbReference type="GO" id="GO:0008270">
    <property type="term" value="F:zinc ion binding"/>
    <property type="evidence" value="ECO:0007669"/>
    <property type="project" value="InterPro"/>
</dbReference>
<dbReference type="STRING" id="149040.A0A194X9M9"/>
<sequence>MHHRKAHRKSRNGCKNCKVKRIKCDEVHPRCANCTKYSFDCDFEPRKNEIHVFPLPPVRIATLRRHKSSDSSRTYGDLTPSRCGSETLSNATSTSGLIRADSIMTMNTPSDRLLELRLMHHFTTTRSETYFRFIGSLKSRQLDEHDTCSVWMIDVAMSNPGVMDALLGFSAFNLRHLLPSDRDLCHASHKYTMRAIEAHTQQLQKGISEQNAGILFAGSITIAFIAVDSHQYLAPENNNMLPLHWFQRWEGCRAVVSASWQHLHNKAIARKLVEVEEGARLTAQCLADTSYTKFDFLLEDLDRDGITLETLSAYENNVKWLSILHDNPGVDYIFKFTTRVGPRFVEMLEQGDPRTLTIVGYFFVLLKIRKPVWWLPQPKRKEFLILMDLLPNEWKPRMKWAVKVFEGCEE</sequence>
<dbReference type="PROSITE" id="PS00463">
    <property type="entry name" value="ZN2_CY6_FUNGAL_1"/>
    <property type="match status" value="1"/>
</dbReference>
<dbReference type="RefSeq" id="XP_018071231.1">
    <property type="nucleotide sequence ID" value="XM_018211897.1"/>
</dbReference>
<protein>
    <recommendedName>
        <fullName evidence="2">Zn(2)-C6 fungal-type domain-containing protein</fullName>
    </recommendedName>
</protein>
<dbReference type="PANTHER" id="PTHR47657:SF14">
    <property type="entry name" value="ZN(2)-C6 FUNGAL-TYPE DOMAIN-CONTAINING PROTEIN"/>
    <property type="match status" value="1"/>
</dbReference>
<evidence type="ECO:0000313" key="4">
    <source>
        <dbReference type="Proteomes" id="UP000070700"/>
    </source>
</evidence>
<organism evidence="3 4">
    <name type="scientific">Mollisia scopiformis</name>
    <name type="common">Conifer needle endophyte fungus</name>
    <name type="synonym">Phialocephala scopiformis</name>
    <dbReference type="NCBI Taxonomy" id="149040"/>
    <lineage>
        <taxon>Eukaryota</taxon>
        <taxon>Fungi</taxon>
        <taxon>Dikarya</taxon>
        <taxon>Ascomycota</taxon>
        <taxon>Pezizomycotina</taxon>
        <taxon>Leotiomycetes</taxon>
        <taxon>Helotiales</taxon>
        <taxon>Mollisiaceae</taxon>
        <taxon>Mollisia</taxon>
    </lineage>
</organism>
<dbReference type="CDD" id="cd00067">
    <property type="entry name" value="GAL4"/>
    <property type="match status" value="1"/>
</dbReference>
<name>A0A194X9M9_MOLSC</name>
<evidence type="ECO:0000313" key="3">
    <source>
        <dbReference type="EMBL" id="KUJ16876.1"/>
    </source>
</evidence>
<dbReference type="InterPro" id="IPR052400">
    <property type="entry name" value="Zn2-C6_fungal_TF"/>
</dbReference>